<reference evidence="3" key="1">
    <citation type="submission" date="2016-05" db="EMBL/GenBank/DDBJ databases">
        <authorList>
            <person name="Lavstsen T."/>
            <person name="Jespersen J.S."/>
        </authorList>
    </citation>
    <scope>NUCLEOTIDE SEQUENCE</scope>
    <source>
        <tissue evidence="3">Brain</tissue>
    </source>
</reference>
<dbReference type="PANTHER" id="PTHR34153:SF2">
    <property type="entry name" value="SI:CH211-262H13.3-RELATED"/>
    <property type="match status" value="1"/>
</dbReference>
<feature type="domain" description="DUF4806" evidence="2">
    <location>
        <begin position="317"/>
        <end position="404"/>
    </location>
</feature>
<reference evidence="3" key="2">
    <citation type="submission" date="2016-06" db="EMBL/GenBank/DDBJ databases">
        <title>The genome of a short-lived fish provides insights into sex chromosome evolution and the genetic control of aging.</title>
        <authorList>
            <person name="Reichwald K."/>
            <person name="Felder M."/>
            <person name="Petzold A."/>
            <person name="Koch P."/>
            <person name="Groth M."/>
            <person name="Platzer M."/>
        </authorList>
    </citation>
    <scope>NUCLEOTIDE SEQUENCE</scope>
    <source>
        <tissue evidence="3">Brain</tissue>
    </source>
</reference>
<name>A0A1A8BBV0_NOTKA</name>
<feature type="compositionally biased region" description="Basic residues" evidence="1">
    <location>
        <begin position="102"/>
        <end position="113"/>
    </location>
</feature>
<protein>
    <submittedName>
        <fullName evidence="3">Si:dkey-65l23.2</fullName>
    </submittedName>
</protein>
<proteinExistence type="predicted"/>
<dbReference type="PANTHER" id="PTHR34153">
    <property type="entry name" value="SI:CH211-262H13.3-RELATED-RELATED"/>
    <property type="match status" value="1"/>
</dbReference>
<feature type="region of interest" description="Disordered" evidence="1">
    <location>
        <begin position="89"/>
        <end position="124"/>
    </location>
</feature>
<dbReference type="Pfam" id="PF16064">
    <property type="entry name" value="DUF4806"/>
    <property type="match status" value="1"/>
</dbReference>
<accession>A0A1A8BBV0</accession>
<evidence type="ECO:0000256" key="1">
    <source>
        <dbReference type="SAM" id="MobiDB-lite"/>
    </source>
</evidence>
<gene>
    <name evidence="3" type="primary">SI:DKEY-65L23.2</name>
</gene>
<dbReference type="EMBL" id="HADZ01000019">
    <property type="protein sequence ID" value="SBP63960.1"/>
    <property type="molecule type" value="Transcribed_RNA"/>
</dbReference>
<dbReference type="InterPro" id="IPR032071">
    <property type="entry name" value="DUF4806"/>
</dbReference>
<evidence type="ECO:0000259" key="2">
    <source>
        <dbReference type="Pfam" id="PF16064"/>
    </source>
</evidence>
<organism evidence="3">
    <name type="scientific">Nothobranchius kadleci</name>
    <name type="common">African annual killifish</name>
    <dbReference type="NCBI Taxonomy" id="1051664"/>
    <lineage>
        <taxon>Eukaryota</taxon>
        <taxon>Metazoa</taxon>
        <taxon>Chordata</taxon>
        <taxon>Craniata</taxon>
        <taxon>Vertebrata</taxon>
        <taxon>Euteleostomi</taxon>
        <taxon>Actinopterygii</taxon>
        <taxon>Neopterygii</taxon>
        <taxon>Teleostei</taxon>
        <taxon>Neoteleostei</taxon>
        <taxon>Acanthomorphata</taxon>
        <taxon>Ovalentaria</taxon>
        <taxon>Atherinomorphae</taxon>
        <taxon>Cyprinodontiformes</taxon>
        <taxon>Nothobranchiidae</taxon>
        <taxon>Nothobranchius</taxon>
    </lineage>
</organism>
<evidence type="ECO:0000313" key="3">
    <source>
        <dbReference type="EMBL" id="SBP63960.1"/>
    </source>
</evidence>
<feature type="non-terminal residue" evidence="3">
    <location>
        <position position="1"/>
    </location>
</feature>
<sequence>AFKMNDEVLWSVVQFWNGGTDVVLQSWLKDKTMLWPPQKINITKALRDKMEPDDKWVSYNNVRQLVTCKTYDEARRRETKYNSTMCATTELETEDEGEERQKRKKKAKSKIKPLPRPPDVGVPGGMSNYSQFQETPNYCQAQAVWSPEHTTEVGDVYSHSDNLMPDPSNNTTPRSNHYGHLRPSQLSRDVVFTGACDQRSTHEQVHNEMMSASGAVQYHQLQVPQGENLFPPHISRRYTPLRAHQHAQNDVTMQGDNEHILKDIAIQKMTEMLSQVLVVVKEVSRDVQFIKSELADGKITPASCEGPLPDTVQQMLPIQLPITSEDDFNKAELLLKNEPDRQKMIARLALVGGTTSTCMIRRMLVTVLTNSLACKFNWAGKKRTPHDSKQPFKDTMMQDCMFAAARQYDRHLTQQAFSDTVKKWLRYAPWRAG</sequence>
<dbReference type="AlphaFoldDB" id="A0A1A8BBV0"/>